<sequence length="448" mass="50591">MARPWWGRVWIIQEILKSRAPEFRCAGAVGTLDGMVALEDARRAHSRQVAGMRRIPSYPLNIILSAWALNRRDAHSDACPLFDWLGVTHRFGFTQPRDRFYSLRSLVGPDAREALDPPEYDPGKLSDALLNVRVSMHILEQARHLQSLQYTWRRRTEGLPTWCPDWYTEQEGYVMLLFGARVELGPGDTLVLPRLSAQACGPRHSEARMRFEPEAKELTNETAAGCRLRIDGWRFDEVGFCDAFPVIDLAAEITPELQAQGRAARVRALYEKCSVWRDVVEERIKDKKPNPYGSAEALRSVFWRTLIADRDGDWQGPPEEEFGENLARFLESEGTDVQGAMAYLVPAASRLARRSFVITERGYLGLAPMGCRMSDAVCVLTGGDVPFVLRPGKAPQREEGGWEGGVGGSTQYEWVGESYLHGIMRGEWVSGLEKEEKLESEMVTFDIR</sequence>
<protein>
    <recommendedName>
        <fullName evidence="3">Heterokaryon incompatibility domain-containing protein</fullName>
    </recommendedName>
</protein>
<evidence type="ECO:0000313" key="2">
    <source>
        <dbReference type="Proteomes" id="UP001396898"/>
    </source>
</evidence>
<proteinExistence type="predicted"/>
<accession>A0ABR1RWT4</accession>
<keyword evidence="2" id="KW-1185">Reference proteome</keyword>
<organism evidence="1 2">
    <name type="scientific">Apiospora marii</name>
    <dbReference type="NCBI Taxonomy" id="335849"/>
    <lineage>
        <taxon>Eukaryota</taxon>
        <taxon>Fungi</taxon>
        <taxon>Dikarya</taxon>
        <taxon>Ascomycota</taxon>
        <taxon>Pezizomycotina</taxon>
        <taxon>Sordariomycetes</taxon>
        <taxon>Xylariomycetidae</taxon>
        <taxon>Amphisphaeriales</taxon>
        <taxon>Apiosporaceae</taxon>
        <taxon>Apiospora</taxon>
    </lineage>
</organism>
<gene>
    <name evidence="1" type="ORF">PG991_008080</name>
</gene>
<reference evidence="1 2" key="1">
    <citation type="submission" date="2023-01" db="EMBL/GenBank/DDBJ databases">
        <title>Analysis of 21 Apiospora genomes using comparative genomics revels a genus with tremendous synthesis potential of carbohydrate active enzymes and secondary metabolites.</title>
        <authorList>
            <person name="Sorensen T."/>
        </authorList>
    </citation>
    <scope>NUCLEOTIDE SEQUENCE [LARGE SCALE GENOMIC DNA]</scope>
    <source>
        <strain evidence="1 2">CBS 20057</strain>
    </source>
</reference>
<dbReference type="PANTHER" id="PTHR24148:SF64">
    <property type="entry name" value="HETEROKARYON INCOMPATIBILITY DOMAIN-CONTAINING PROTEIN"/>
    <property type="match status" value="1"/>
</dbReference>
<comment type="caution">
    <text evidence="1">The sequence shown here is derived from an EMBL/GenBank/DDBJ whole genome shotgun (WGS) entry which is preliminary data.</text>
</comment>
<evidence type="ECO:0008006" key="3">
    <source>
        <dbReference type="Google" id="ProtNLM"/>
    </source>
</evidence>
<dbReference type="InterPro" id="IPR052895">
    <property type="entry name" value="HetReg/Transcr_Mod"/>
</dbReference>
<dbReference type="Proteomes" id="UP001396898">
    <property type="component" value="Unassembled WGS sequence"/>
</dbReference>
<evidence type="ECO:0000313" key="1">
    <source>
        <dbReference type="EMBL" id="KAK8018890.1"/>
    </source>
</evidence>
<dbReference type="PANTHER" id="PTHR24148">
    <property type="entry name" value="ANKYRIN REPEAT DOMAIN-CONTAINING PROTEIN 39 HOMOLOG-RELATED"/>
    <property type="match status" value="1"/>
</dbReference>
<dbReference type="Pfam" id="PF26639">
    <property type="entry name" value="Het-6_barrel"/>
    <property type="match status" value="1"/>
</dbReference>
<dbReference type="EMBL" id="JAQQWI010000010">
    <property type="protein sequence ID" value="KAK8018890.1"/>
    <property type="molecule type" value="Genomic_DNA"/>
</dbReference>
<name>A0ABR1RWT4_9PEZI</name>